<dbReference type="RefSeq" id="WP_190236211.1">
    <property type="nucleotide sequence ID" value="NZ_SSOA01000006.1"/>
</dbReference>
<sequence>MTNAAEKTIYRSPMAELRALKRQDLAGSIGRVRAILAGFSDPLDLDAAGALLSGQQEQSTLAGIAGLRSQRLAVLGSSTLDTLPNLLAALLLRDGVVAQTRLAGFNQWRFEVLSGGALLRDHKPQVTLCLLDDEAVFADIGDALDMSEVEARLARFAGELRDWASACRSLSGGRVVLTTIPLSPLRLARLIDYRNRARLASAWSAMNAAILALSAEEDGPLVLSLAETVSVAGASPFASHRLHHVAGQAYCADFLKCVAQELATVVKANLGLAKKCLVLDLDNTLWGGVVGDVGTAGLEIGGSYPGSAHLELQALARDYMRQGVLLTVCSKNDDANARDALANHPEMLLRPDDFTVVTANWQPKAENIRTQAKTINIGLDAMVFVDDHPLERDAVQSFLPDVTVVDVPDDPAGYAATLAAGNYFNLLELTEEDRQRVAMYRAEAARTELQSESLSMDSYLAGLQSRLTIEPLNELNKGRIVQLFAKTNQFNLTGRRFTADDIIAAELSVFAARLSDRFGDSGLIAALAISKAEDGSAIVENAVMSCRVFSRGVETLLFALLLKAARAQGLPSVTGRFVKTAKNSQFAEFYSNLGFTAEGEDGFRHLLQSLPETPDYLEITEGAEVFHGI</sequence>
<dbReference type="AlphaFoldDB" id="A0A4S3ZU00"/>
<dbReference type="EMBL" id="SSOA01000006">
    <property type="protein sequence ID" value="THF49227.1"/>
    <property type="molecule type" value="Genomic_DNA"/>
</dbReference>
<dbReference type="InterPro" id="IPR010033">
    <property type="entry name" value="HAD_SF_ppase_IIIC"/>
</dbReference>
<gene>
    <name evidence="1" type="ORF">E6C51_12615</name>
</gene>
<dbReference type="InterPro" id="IPR036412">
    <property type="entry name" value="HAD-like_sf"/>
</dbReference>
<dbReference type="NCBIfam" id="TIGR01686">
    <property type="entry name" value="FkbH"/>
    <property type="match status" value="1"/>
</dbReference>
<protein>
    <submittedName>
        <fullName evidence="1">HAD-IIIC family phosphatase</fullName>
    </submittedName>
</protein>
<evidence type="ECO:0000313" key="1">
    <source>
        <dbReference type="EMBL" id="THF49227.1"/>
    </source>
</evidence>
<dbReference type="Gene3D" id="3.40.50.1110">
    <property type="entry name" value="SGNH hydrolase"/>
    <property type="match status" value="1"/>
</dbReference>
<evidence type="ECO:0000313" key="2">
    <source>
        <dbReference type="Proteomes" id="UP000310754"/>
    </source>
</evidence>
<dbReference type="Proteomes" id="UP000310754">
    <property type="component" value="Unassembled WGS sequence"/>
</dbReference>
<name>A0A4S3ZU00_9HYPH</name>
<dbReference type="InterPro" id="IPR010037">
    <property type="entry name" value="FkbH_domain"/>
</dbReference>
<dbReference type="Gene3D" id="3.40.50.1000">
    <property type="entry name" value="HAD superfamily/HAD-like"/>
    <property type="match status" value="1"/>
</dbReference>
<dbReference type="NCBIfam" id="TIGR01681">
    <property type="entry name" value="HAD-SF-IIIC"/>
    <property type="match status" value="1"/>
</dbReference>
<dbReference type="SUPFAM" id="SSF56784">
    <property type="entry name" value="HAD-like"/>
    <property type="match status" value="1"/>
</dbReference>
<dbReference type="GO" id="GO:0016788">
    <property type="term" value="F:hydrolase activity, acting on ester bonds"/>
    <property type="evidence" value="ECO:0007669"/>
    <property type="project" value="UniProtKB-ARBA"/>
</dbReference>
<accession>A0A4S3ZU00</accession>
<dbReference type="InterPro" id="IPR023214">
    <property type="entry name" value="HAD_sf"/>
</dbReference>
<comment type="caution">
    <text evidence="1">The sequence shown here is derived from an EMBL/GenBank/DDBJ whole genome shotgun (WGS) entry which is preliminary data.</text>
</comment>
<dbReference type="InterPro" id="IPR036514">
    <property type="entry name" value="SGNH_hydro_sf"/>
</dbReference>
<proteinExistence type="predicted"/>
<organism evidence="1 2">
    <name type="scientific">Allorhizobium terrae</name>
    <dbReference type="NCBI Taxonomy" id="1848972"/>
    <lineage>
        <taxon>Bacteria</taxon>
        <taxon>Pseudomonadati</taxon>
        <taxon>Pseudomonadota</taxon>
        <taxon>Alphaproteobacteria</taxon>
        <taxon>Hyphomicrobiales</taxon>
        <taxon>Rhizobiaceae</taxon>
        <taxon>Rhizobium/Agrobacterium group</taxon>
        <taxon>Allorhizobium</taxon>
    </lineage>
</organism>
<keyword evidence="2" id="KW-1185">Reference proteome</keyword>
<reference evidence="1 2" key="1">
    <citation type="submission" date="2019-04" db="EMBL/GenBank/DDBJ databases">
        <title>Rhizobium terrae sp. nov., isolated from a paddy soil.</title>
        <authorList>
            <person name="Lin S.-Y."/>
            <person name="Hameed A."/>
            <person name="Huang H.-I."/>
            <person name="Young C.-C."/>
        </authorList>
    </citation>
    <scope>NUCLEOTIDE SEQUENCE [LARGE SCALE GENOMIC DNA]</scope>
    <source>
        <strain evidence="1 2">CC-HIH110</strain>
    </source>
</reference>